<evidence type="ECO:0000313" key="11">
    <source>
        <dbReference type="Proteomes" id="UP000694501"/>
    </source>
</evidence>
<sequence length="455" mass="47179">MNPYAAGDAANAPPHRPPHRPRTRSTALVLVAWQGVRRRPLRHTLTALSLLVGVLGVVLVQGAGDHLEDALVRDAVLGNGRSTTLLVPVTGSGREVGLRENVADWQAVLSRLSADGDGVAAAFVQDSTARIHAADTVPTDTPGGGTDSGTGVASDGGAGPASRTGLRDGGGEELVPGITLLGVDPGLRLIRPFPVVRGRWFETPTYGPQLVLNRAAWRQVPPDGTPLALSRTGAHDRYRARLVGVVDDGSDEPQGYVSLAGGGPWNSGVHHRRSAVALLLHSPSLDADTLRARIEAHAQITGRLGELGDIRRLDNVDDHAAQLDAGRRAFLAAAALVLLVGCLGILNVGLATTRERSEELSLRRSFGAARGHLVRIVVLESQIVALLAAAAAIGIACLVTDPLLQQLGGRARLEPSGPPFGAMVAGVLTSCGVALVGALAPALRAARVPIARAAR</sequence>
<dbReference type="GO" id="GO:0022857">
    <property type="term" value="F:transmembrane transporter activity"/>
    <property type="evidence" value="ECO:0007669"/>
    <property type="project" value="TreeGrafter"/>
</dbReference>
<feature type="transmembrane region" description="Helical" evidence="8">
    <location>
        <begin position="420"/>
        <end position="443"/>
    </location>
</feature>
<dbReference type="InterPro" id="IPR003838">
    <property type="entry name" value="ABC3_permease_C"/>
</dbReference>
<dbReference type="PANTHER" id="PTHR30572:SF4">
    <property type="entry name" value="ABC TRANSPORTER PERMEASE YTRF"/>
    <property type="match status" value="1"/>
</dbReference>
<keyword evidence="5 8" id="KW-0472">Membrane</keyword>
<dbReference type="Pfam" id="PF02687">
    <property type="entry name" value="FtsX"/>
    <property type="match status" value="1"/>
</dbReference>
<keyword evidence="4 8" id="KW-1133">Transmembrane helix</keyword>
<evidence type="ECO:0000256" key="2">
    <source>
        <dbReference type="ARBA" id="ARBA00022475"/>
    </source>
</evidence>
<evidence type="ECO:0000313" key="10">
    <source>
        <dbReference type="EMBL" id="MBU7597691.1"/>
    </source>
</evidence>
<feature type="region of interest" description="Disordered" evidence="7">
    <location>
        <begin position="135"/>
        <end position="170"/>
    </location>
</feature>
<proteinExistence type="inferred from homology"/>
<evidence type="ECO:0000256" key="5">
    <source>
        <dbReference type="ARBA" id="ARBA00023136"/>
    </source>
</evidence>
<evidence type="ECO:0000256" key="8">
    <source>
        <dbReference type="SAM" id="Phobius"/>
    </source>
</evidence>
<name>A0A949JM75_9ACTN</name>
<feature type="region of interest" description="Disordered" evidence="7">
    <location>
        <begin position="1"/>
        <end position="23"/>
    </location>
</feature>
<dbReference type="GO" id="GO:0005886">
    <property type="term" value="C:plasma membrane"/>
    <property type="evidence" value="ECO:0007669"/>
    <property type="project" value="UniProtKB-SubCell"/>
</dbReference>
<organism evidence="10 11">
    <name type="scientific">Streptomyces tardus</name>
    <dbReference type="NCBI Taxonomy" id="2780544"/>
    <lineage>
        <taxon>Bacteria</taxon>
        <taxon>Bacillati</taxon>
        <taxon>Actinomycetota</taxon>
        <taxon>Actinomycetes</taxon>
        <taxon>Kitasatosporales</taxon>
        <taxon>Streptomycetaceae</taxon>
        <taxon>Streptomyces</taxon>
    </lineage>
</organism>
<feature type="transmembrane region" description="Helical" evidence="8">
    <location>
        <begin position="373"/>
        <end position="400"/>
    </location>
</feature>
<keyword evidence="3 8" id="KW-0812">Transmembrane</keyword>
<comment type="similarity">
    <text evidence="6">Belongs to the ABC-4 integral membrane protein family.</text>
</comment>
<keyword evidence="11" id="KW-1185">Reference proteome</keyword>
<comment type="caution">
    <text evidence="10">The sequence shown here is derived from an EMBL/GenBank/DDBJ whole genome shotgun (WGS) entry which is preliminary data.</text>
</comment>
<dbReference type="EMBL" id="JAELVF020000001">
    <property type="protein sequence ID" value="MBU7597691.1"/>
    <property type="molecule type" value="Genomic_DNA"/>
</dbReference>
<keyword evidence="2" id="KW-1003">Cell membrane</keyword>
<evidence type="ECO:0000256" key="1">
    <source>
        <dbReference type="ARBA" id="ARBA00004651"/>
    </source>
</evidence>
<dbReference type="RefSeq" id="WP_211043280.1">
    <property type="nucleotide sequence ID" value="NZ_JAELVF020000001.1"/>
</dbReference>
<evidence type="ECO:0000256" key="7">
    <source>
        <dbReference type="SAM" id="MobiDB-lite"/>
    </source>
</evidence>
<accession>A0A949JM75</accession>
<dbReference type="Proteomes" id="UP000694501">
    <property type="component" value="Unassembled WGS sequence"/>
</dbReference>
<evidence type="ECO:0000256" key="6">
    <source>
        <dbReference type="ARBA" id="ARBA00038076"/>
    </source>
</evidence>
<evidence type="ECO:0000256" key="4">
    <source>
        <dbReference type="ARBA" id="ARBA00022989"/>
    </source>
</evidence>
<evidence type="ECO:0000256" key="3">
    <source>
        <dbReference type="ARBA" id="ARBA00022692"/>
    </source>
</evidence>
<dbReference type="InterPro" id="IPR050250">
    <property type="entry name" value="Macrolide_Exporter_MacB"/>
</dbReference>
<comment type="subcellular location">
    <subcellularLocation>
        <location evidence="1">Cell membrane</location>
        <topology evidence="1">Multi-pass membrane protein</topology>
    </subcellularLocation>
</comment>
<dbReference type="PANTHER" id="PTHR30572">
    <property type="entry name" value="MEMBRANE COMPONENT OF TRANSPORTER-RELATED"/>
    <property type="match status" value="1"/>
</dbReference>
<evidence type="ECO:0000259" key="9">
    <source>
        <dbReference type="Pfam" id="PF02687"/>
    </source>
</evidence>
<reference evidence="10" key="1">
    <citation type="submission" date="2021-06" db="EMBL/GenBank/DDBJ databases">
        <title>Sequencing of actinobacteria type strains.</title>
        <authorList>
            <person name="Nguyen G.-S."/>
            <person name="Wentzel A."/>
        </authorList>
    </citation>
    <scope>NUCLEOTIDE SEQUENCE</scope>
    <source>
        <strain evidence="10">P38-E01</strain>
    </source>
</reference>
<gene>
    <name evidence="10" type="ORF">JGS22_008680</name>
</gene>
<feature type="transmembrane region" description="Helical" evidence="8">
    <location>
        <begin position="329"/>
        <end position="352"/>
    </location>
</feature>
<feature type="domain" description="ABC3 transporter permease C-terminal" evidence="9">
    <location>
        <begin position="333"/>
        <end position="449"/>
    </location>
</feature>
<dbReference type="AlphaFoldDB" id="A0A949JM75"/>
<protein>
    <submittedName>
        <fullName evidence="10">FtsX-like permease family protein</fullName>
    </submittedName>
</protein>
<feature type="compositionally biased region" description="Gly residues" evidence="7">
    <location>
        <begin position="142"/>
        <end position="159"/>
    </location>
</feature>